<dbReference type="InterPro" id="IPR003615">
    <property type="entry name" value="HNH_nuc"/>
</dbReference>
<feature type="domain" description="HNH nuclease" evidence="1">
    <location>
        <begin position="119"/>
        <end position="201"/>
    </location>
</feature>
<dbReference type="EMBL" id="QAPF01000121">
    <property type="protein sequence ID" value="TEA15924.1"/>
    <property type="molecule type" value="Genomic_DNA"/>
</dbReference>
<accession>A0A4R8TDU5</accession>
<dbReference type="Proteomes" id="UP000295604">
    <property type="component" value="Unassembled WGS sequence"/>
</dbReference>
<name>A0A4R8TDU5_9PEZI</name>
<evidence type="ECO:0000313" key="3">
    <source>
        <dbReference type="Proteomes" id="UP000295604"/>
    </source>
</evidence>
<keyword evidence="3" id="KW-1185">Reference proteome</keyword>
<proteinExistence type="predicted"/>
<protein>
    <recommendedName>
        <fullName evidence="1">HNH nuclease domain-containing protein</fullName>
    </recommendedName>
</protein>
<organism evidence="2 3">
    <name type="scientific">Colletotrichum sidae</name>
    <dbReference type="NCBI Taxonomy" id="1347389"/>
    <lineage>
        <taxon>Eukaryota</taxon>
        <taxon>Fungi</taxon>
        <taxon>Dikarya</taxon>
        <taxon>Ascomycota</taxon>
        <taxon>Pezizomycotina</taxon>
        <taxon>Sordariomycetes</taxon>
        <taxon>Hypocreomycetidae</taxon>
        <taxon>Glomerellales</taxon>
        <taxon>Glomerellaceae</taxon>
        <taxon>Colletotrichum</taxon>
        <taxon>Colletotrichum orbiculare species complex</taxon>
    </lineage>
</organism>
<evidence type="ECO:0000313" key="2">
    <source>
        <dbReference type="EMBL" id="TEA15924.1"/>
    </source>
</evidence>
<dbReference type="AlphaFoldDB" id="A0A4R8TDU5"/>
<comment type="caution">
    <text evidence="2">The sequence shown here is derived from an EMBL/GenBank/DDBJ whole genome shotgun (WGS) entry which is preliminary data.</text>
</comment>
<gene>
    <name evidence="2" type="ORF">C8034_v001409</name>
</gene>
<dbReference type="Pfam" id="PF13391">
    <property type="entry name" value="HNH_2"/>
    <property type="match status" value="1"/>
</dbReference>
<sequence>MWPDTASERREGEMKKRIELATKIRQLCHIPPWGTSPILKRAAFWSMLMVMDISHLQNMLRELESTPPEEIRRASNEMSAVAESMLRKVRLGSEVMEEIESTRDQTERQKAFVRDNGICVFTGTRNPDVCHIIPFFPRNVDRAQVAAGYLIGMCSVWGSERCMRIFTKYLKNDGEAIDRASNMLCMSRQLHECLAQGRLALEPVEGPPSDKPTIWIKARWLEKTWIPSMMEEVSFSMDPREQVIDSVAQSRPIRDGHVVKVTADTEDGLPDRDFLYFVSVIAKAHAMTGAPNPEMYPWDLFGIMKIIWEQEDAEDEKGKSPVKA</sequence>
<reference evidence="2 3" key="1">
    <citation type="submission" date="2018-11" db="EMBL/GenBank/DDBJ databases">
        <title>Genome sequence and assembly of Colletotrichum sidae.</title>
        <authorList>
            <person name="Gan P."/>
            <person name="Shirasu K."/>
        </authorList>
    </citation>
    <scope>NUCLEOTIDE SEQUENCE [LARGE SCALE GENOMIC DNA]</scope>
    <source>
        <strain evidence="2 3">CBS 518.97</strain>
    </source>
</reference>
<evidence type="ECO:0000259" key="1">
    <source>
        <dbReference type="Pfam" id="PF13391"/>
    </source>
</evidence>